<comment type="caution">
    <text evidence="3">The sequence shown here is derived from an EMBL/GenBank/DDBJ whole genome shotgun (WGS) entry which is preliminary data.</text>
</comment>
<evidence type="ECO:0000259" key="2">
    <source>
        <dbReference type="Pfam" id="PF03886"/>
    </source>
</evidence>
<gene>
    <name evidence="3" type="ORF">KYN89_10540</name>
</gene>
<feature type="chain" id="PRO_5046386880" evidence="1">
    <location>
        <begin position="21"/>
        <end position="197"/>
    </location>
</feature>
<evidence type="ECO:0000256" key="1">
    <source>
        <dbReference type="SAM" id="SignalP"/>
    </source>
</evidence>
<dbReference type="InterPro" id="IPR005586">
    <property type="entry name" value="ABC_trans_aux"/>
</dbReference>
<evidence type="ECO:0000313" key="4">
    <source>
        <dbReference type="Proteomes" id="UP000759298"/>
    </source>
</evidence>
<dbReference type="EMBL" id="JAHWXP010000003">
    <property type="protein sequence ID" value="MBY8337491.1"/>
    <property type="molecule type" value="Genomic_DNA"/>
</dbReference>
<reference evidence="3 4" key="1">
    <citation type="submission" date="2021-07" db="EMBL/GenBank/DDBJ databases">
        <title>Alteriqipengyuania abyssalis NZ-12B nov, sp.nov isolated from deep sea sponge in pacific ocean.</title>
        <authorList>
            <person name="Tareen S."/>
            <person name="Wink J."/>
        </authorList>
    </citation>
    <scope>NUCLEOTIDE SEQUENCE [LARGE SCALE GENOMIC DNA]</scope>
    <source>
        <strain evidence="3 4">NZ-12B</strain>
    </source>
</reference>
<feature type="domain" description="ABC-type transport auxiliary lipoprotein component" evidence="2">
    <location>
        <begin position="45"/>
        <end position="192"/>
    </location>
</feature>
<protein>
    <submittedName>
        <fullName evidence="3">Membrane integrity-associated transporter subunit PqiC</fullName>
    </submittedName>
</protein>
<keyword evidence="1" id="KW-0732">Signal</keyword>
<dbReference type="Gene3D" id="3.40.50.10610">
    <property type="entry name" value="ABC-type transport auxiliary lipoprotein component"/>
    <property type="match status" value="1"/>
</dbReference>
<accession>A0ABS7PET9</accession>
<keyword evidence="4" id="KW-1185">Reference proteome</keyword>
<dbReference type="Proteomes" id="UP000759298">
    <property type="component" value="Unassembled WGS sequence"/>
</dbReference>
<feature type="signal peptide" evidence="1">
    <location>
        <begin position="1"/>
        <end position="20"/>
    </location>
</feature>
<dbReference type="Pfam" id="PF03886">
    <property type="entry name" value="ABC_trans_aux"/>
    <property type="match status" value="1"/>
</dbReference>
<organism evidence="3 4">
    <name type="scientific">Alteriqipengyuania abyssalis</name>
    <dbReference type="NCBI Taxonomy" id="2860200"/>
    <lineage>
        <taxon>Bacteria</taxon>
        <taxon>Pseudomonadati</taxon>
        <taxon>Pseudomonadota</taxon>
        <taxon>Alphaproteobacteria</taxon>
        <taxon>Sphingomonadales</taxon>
        <taxon>Erythrobacteraceae</taxon>
        <taxon>Alteriqipengyuania</taxon>
    </lineage>
</organism>
<evidence type="ECO:0000313" key="3">
    <source>
        <dbReference type="EMBL" id="MBY8337491.1"/>
    </source>
</evidence>
<name>A0ABS7PET9_9SPHN</name>
<proteinExistence type="predicted"/>
<dbReference type="SUPFAM" id="SSF159594">
    <property type="entry name" value="XCC0632-like"/>
    <property type="match status" value="1"/>
</dbReference>
<dbReference type="PROSITE" id="PS51257">
    <property type="entry name" value="PROKAR_LIPOPROTEIN"/>
    <property type="match status" value="1"/>
</dbReference>
<sequence>MPRMASLRLSIMATATLALGGCISFGEDPPPALLTLTPSVQIAEGAGPAGEASGVLTVRQPEVPGSLSVTRVPVQVDPSTIAYLKDAVWVDRPSKLFQNLLVTTIRERTGRLVLDDVESRAASESVLRGTLREFGYDARSGAVVVTYDAIRENGGKLQTRRFTARVPGVAAEAAPVGIALNDAANQVAIDVADWIGR</sequence>